<dbReference type="Proteomes" id="UP001529510">
    <property type="component" value="Unassembled WGS sequence"/>
</dbReference>
<feature type="compositionally biased region" description="Basic and acidic residues" evidence="1">
    <location>
        <begin position="40"/>
        <end position="66"/>
    </location>
</feature>
<organism evidence="2 3">
    <name type="scientific">Cirrhinus mrigala</name>
    <name type="common">Mrigala</name>
    <dbReference type="NCBI Taxonomy" id="683832"/>
    <lineage>
        <taxon>Eukaryota</taxon>
        <taxon>Metazoa</taxon>
        <taxon>Chordata</taxon>
        <taxon>Craniata</taxon>
        <taxon>Vertebrata</taxon>
        <taxon>Euteleostomi</taxon>
        <taxon>Actinopterygii</taxon>
        <taxon>Neopterygii</taxon>
        <taxon>Teleostei</taxon>
        <taxon>Ostariophysi</taxon>
        <taxon>Cypriniformes</taxon>
        <taxon>Cyprinidae</taxon>
        <taxon>Labeoninae</taxon>
        <taxon>Labeonini</taxon>
        <taxon>Cirrhinus</taxon>
    </lineage>
</organism>
<accession>A0ABD0RTA6</accession>
<feature type="region of interest" description="Disordered" evidence="1">
    <location>
        <begin position="1"/>
        <end position="67"/>
    </location>
</feature>
<keyword evidence="3" id="KW-1185">Reference proteome</keyword>
<dbReference type="AlphaFoldDB" id="A0ABD0RTA6"/>
<proteinExistence type="predicted"/>
<feature type="region of interest" description="Disordered" evidence="1">
    <location>
        <begin position="79"/>
        <end position="105"/>
    </location>
</feature>
<reference evidence="2 3" key="1">
    <citation type="submission" date="2024-05" db="EMBL/GenBank/DDBJ databases">
        <title>Genome sequencing and assembly of Indian major carp, Cirrhinus mrigala (Hamilton, 1822).</title>
        <authorList>
            <person name="Mohindra V."/>
            <person name="Chowdhury L.M."/>
            <person name="Lal K."/>
            <person name="Jena J.K."/>
        </authorList>
    </citation>
    <scope>NUCLEOTIDE SEQUENCE [LARGE SCALE GENOMIC DNA]</scope>
    <source>
        <strain evidence="2">CM1030</strain>
        <tissue evidence="2">Blood</tissue>
    </source>
</reference>
<name>A0ABD0RTA6_CIRMR</name>
<evidence type="ECO:0000313" key="2">
    <source>
        <dbReference type="EMBL" id="KAL0201767.1"/>
    </source>
</evidence>
<gene>
    <name evidence="2" type="ORF">M9458_004954</name>
</gene>
<feature type="non-terminal residue" evidence="2">
    <location>
        <position position="105"/>
    </location>
</feature>
<protein>
    <submittedName>
        <fullName evidence="2">Uncharacterized protein</fullName>
    </submittedName>
</protein>
<comment type="caution">
    <text evidence="2">The sequence shown here is derived from an EMBL/GenBank/DDBJ whole genome shotgun (WGS) entry which is preliminary data.</text>
</comment>
<evidence type="ECO:0000256" key="1">
    <source>
        <dbReference type="SAM" id="MobiDB-lite"/>
    </source>
</evidence>
<feature type="compositionally biased region" description="Basic and acidic residues" evidence="1">
    <location>
        <begin position="90"/>
        <end position="105"/>
    </location>
</feature>
<sequence>MQKDILQSEGGAAHVFSPQESPCKAPRSPHSPCTAAHTRSHSDSEATLEEKGAMGRARPFEGHRPPESLFLDALSLDPLSEAEVPPPSRLESEKRFPHLKEVRDR</sequence>
<dbReference type="EMBL" id="JAMKFB020000002">
    <property type="protein sequence ID" value="KAL0201767.1"/>
    <property type="molecule type" value="Genomic_DNA"/>
</dbReference>
<evidence type="ECO:0000313" key="3">
    <source>
        <dbReference type="Proteomes" id="UP001529510"/>
    </source>
</evidence>